<proteinExistence type="predicted"/>
<dbReference type="RefSeq" id="WP_070972202.1">
    <property type="nucleotide sequence ID" value="NZ_CP017715.1"/>
</dbReference>
<dbReference type="AlphaFoldDB" id="A0A1D9GPC9"/>
<feature type="signal peptide" evidence="2">
    <location>
        <begin position="1"/>
        <end position="21"/>
    </location>
</feature>
<dbReference type="KEGG" id="msq:BKP64_15655"/>
<dbReference type="EMBL" id="CP017715">
    <property type="protein sequence ID" value="AOY89488.1"/>
    <property type="molecule type" value="Genomic_DNA"/>
</dbReference>
<keyword evidence="1" id="KW-0812">Transmembrane</keyword>
<evidence type="ECO:0000313" key="3">
    <source>
        <dbReference type="EMBL" id="AOY89488.1"/>
    </source>
</evidence>
<evidence type="ECO:0000256" key="2">
    <source>
        <dbReference type="SAM" id="SignalP"/>
    </source>
</evidence>
<evidence type="ECO:0008006" key="5">
    <source>
        <dbReference type="Google" id="ProtNLM"/>
    </source>
</evidence>
<keyword evidence="1" id="KW-1133">Transmembrane helix</keyword>
<keyword evidence="1" id="KW-0472">Membrane</keyword>
<evidence type="ECO:0000313" key="4">
    <source>
        <dbReference type="Proteomes" id="UP000177445"/>
    </source>
</evidence>
<reference evidence="3 4" key="1">
    <citation type="submission" date="2016-10" db="EMBL/GenBank/DDBJ databases">
        <title>Marinobacter salinus sp. nov., a moderately halophilic bacterium isolated from a tidal flat environment.</title>
        <authorList>
            <person name="Park S.-J."/>
        </authorList>
    </citation>
    <scope>NUCLEOTIDE SEQUENCE [LARGE SCALE GENOMIC DNA]</scope>
    <source>
        <strain evidence="3 4">Hb8</strain>
    </source>
</reference>
<feature type="transmembrane region" description="Helical" evidence="1">
    <location>
        <begin position="261"/>
        <end position="279"/>
    </location>
</feature>
<keyword evidence="4" id="KW-1185">Reference proteome</keyword>
<evidence type="ECO:0000256" key="1">
    <source>
        <dbReference type="SAM" id="Phobius"/>
    </source>
</evidence>
<accession>A0A1D9GPC9</accession>
<gene>
    <name evidence="3" type="ORF">BKP64_15655</name>
</gene>
<sequence>MKKIHFGLFALCTVMAMPSSADQVKPDDLIVQGNLCVGFDCVDGEDFSLGTLKLKENNTRLRWHDTSAVPGDLVRQALPNAYIEGTVGESWRMDANQSNNEGANAFYINQQSLETYDVLSDGTAPDYDCSDLNAIPKPVVGTIPEGEFLESEVTCDLLTAKQTLQINGIVLGGAAGDGVALGTGATLADGEVSLGSAELRRRLVHVASALADSDVLIKSQMDSGLFQEQHERLDEIEALLGMVERSVAVLETATKAKAGSGGSGAMGWLILLFPLLLALRPRQRRYAGLR</sequence>
<organism evidence="3 4">
    <name type="scientific">Marinobacter salinus</name>
    <dbReference type="NCBI Taxonomy" id="1874317"/>
    <lineage>
        <taxon>Bacteria</taxon>
        <taxon>Pseudomonadati</taxon>
        <taxon>Pseudomonadota</taxon>
        <taxon>Gammaproteobacteria</taxon>
        <taxon>Pseudomonadales</taxon>
        <taxon>Marinobacteraceae</taxon>
        <taxon>Marinobacter</taxon>
    </lineage>
</organism>
<keyword evidence="2" id="KW-0732">Signal</keyword>
<dbReference type="Proteomes" id="UP000177445">
    <property type="component" value="Chromosome"/>
</dbReference>
<dbReference type="STRING" id="1874317.BKP64_15655"/>
<name>A0A1D9GPC9_9GAMM</name>
<dbReference type="OrthoDB" id="4463518at2"/>
<protein>
    <recommendedName>
        <fullName evidence="5">GlyGly-CTERM sorting domain-containing protein</fullName>
    </recommendedName>
</protein>
<feature type="chain" id="PRO_5009442046" description="GlyGly-CTERM sorting domain-containing protein" evidence="2">
    <location>
        <begin position="22"/>
        <end position="290"/>
    </location>
</feature>